<gene>
    <name evidence="1" type="ORF">SAMN05443667_101260</name>
</gene>
<evidence type="ECO:0000313" key="2">
    <source>
        <dbReference type="Proteomes" id="UP000198951"/>
    </source>
</evidence>
<dbReference type="OrthoDB" id="2053364at2"/>
<dbReference type="Proteomes" id="UP000198951">
    <property type="component" value="Unassembled WGS sequence"/>
</dbReference>
<evidence type="ECO:0000313" key="1">
    <source>
        <dbReference type="EMBL" id="SDZ91139.1"/>
    </source>
</evidence>
<proteinExistence type="predicted"/>
<accession>A0A1H3WVH4</accession>
<keyword evidence="2" id="KW-1185">Reference proteome</keyword>
<dbReference type="STRING" id="150146.SAMN05443667_101260"/>
<organism evidence="1 2">
    <name type="scientific">Flavobacterium gillisiae</name>
    <dbReference type="NCBI Taxonomy" id="150146"/>
    <lineage>
        <taxon>Bacteria</taxon>
        <taxon>Pseudomonadati</taxon>
        <taxon>Bacteroidota</taxon>
        <taxon>Flavobacteriia</taxon>
        <taxon>Flavobacteriales</taxon>
        <taxon>Flavobacteriaceae</taxon>
        <taxon>Flavobacterium</taxon>
    </lineage>
</organism>
<name>A0A1H3WVH4_9FLAO</name>
<dbReference type="EMBL" id="FNRD01000001">
    <property type="protein sequence ID" value="SDZ91139.1"/>
    <property type="molecule type" value="Genomic_DNA"/>
</dbReference>
<reference evidence="2" key="1">
    <citation type="submission" date="2016-10" db="EMBL/GenBank/DDBJ databases">
        <authorList>
            <person name="Varghese N."/>
            <person name="Submissions S."/>
        </authorList>
    </citation>
    <scope>NUCLEOTIDE SEQUENCE [LARGE SCALE GENOMIC DNA]</scope>
    <source>
        <strain evidence="2">DSM 22376</strain>
    </source>
</reference>
<dbReference type="RefSeq" id="WP_091083574.1">
    <property type="nucleotide sequence ID" value="NZ_FNRD01000001.1"/>
</dbReference>
<sequence length="124" mass="14707">MNDLRLPLKKEWFEMTKSGIKTEDYREITPYWANKLLTYFGEKQPKLFWEGYIINSDFNFKNLVFMNKIKIKNNIMTLGYPKSNDSERILKLEHKGIEIREGNPAWGAEQGKLYFVIKHGTLLT</sequence>
<protein>
    <recommendedName>
        <fullName evidence="3">ASCH domain-containing protein</fullName>
    </recommendedName>
</protein>
<evidence type="ECO:0008006" key="3">
    <source>
        <dbReference type="Google" id="ProtNLM"/>
    </source>
</evidence>
<dbReference type="AlphaFoldDB" id="A0A1H3WVH4"/>